<dbReference type="InterPro" id="IPR050524">
    <property type="entry name" value="APC_YAT"/>
</dbReference>
<feature type="transmembrane region" description="Helical" evidence="8">
    <location>
        <begin position="51"/>
        <end position="75"/>
    </location>
</feature>
<dbReference type="PANTHER" id="PTHR43341:SF15">
    <property type="entry name" value="GENERAL AMINO ACID PERMEASE AGP2"/>
    <property type="match status" value="1"/>
</dbReference>
<feature type="transmembrane region" description="Helical" evidence="8">
    <location>
        <begin position="493"/>
        <end position="512"/>
    </location>
</feature>
<sequence>MAFFNSEKQSDIEKRVDEVSLHNINSSHEATSIQEYDTGYRSTHRTLKSRTLHLIAMGGSIGTGLFVTISTGLLYGGPLGLLLAFLIWTGIIFIVTASIGEMVCYLPVSSPFIQMAGRCVDEAFEVIVGFNYFIMISVYIPFEITAVNGMIHYWRDDYSPAISFCIQIFIYTMLNLFAVKYFGESEFYLSIGKVILAIGLIFFTFVTMVGGNPQHDAFGFRYWKHPGPLVETLTTGSMGQFHGFMAALNKACFTIVGPEYLAMVAGEAGQETRKVLAGTFRTVFYRLTVFYILGALSVGILVPSNDKTLTLLASSGSTSNGSYSPYIIAMNNLNIKVLPHIVNVLCVSSAFSAGNSYVYCSSRSLYAISQRGFAPKFLQYCTKTGVPVFCVGVAFLFSLLSLLQLGDSAAKVLNWIVNLCTGAQILNYFFMCITYLGFFYACEAQGVDRKAFRYTSWFQPYLAYFAMVIIGCMVGALGYTVFMPGSWSVENFLTYYLMVLLDLVIFVAYKLIKRTKRVRSAEADLITGLEEVEMHEQAYLESVEQKGQHPGSLKQRIMDWVF</sequence>
<dbReference type="STRING" id="683960.A0A1E3P990"/>
<dbReference type="FunFam" id="1.20.1740.10:FF:000006">
    <property type="entry name" value="General amino acid permease"/>
    <property type="match status" value="1"/>
</dbReference>
<dbReference type="Proteomes" id="UP000094112">
    <property type="component" value="Unassembled WGS sequence"/>
</dbReference>
<keyword evidence="4 8" id="KW-0812">Transmembrane</keyword>
<feature type="transmembrane region" description="Helical" evidence="8">
    <location>
        <begin position="194"/>
        <end position="211"/>
    </location>
</feature>
<dbReference type="GO" id="GO:0016020">
    <property type="term" value="C:membrane"/>
    <property type="evidence" value="ECO:0007669"/>
    <property type="project" value="UniProtKB-SubCell"/>
</dbReference>
<dbReference type="RefSeq" id="XP_019041190.1">
    <property type="nucleotide sequence ID" value="XM_019181228.1"/>
</dbReference>
<feature type="transmembrane region" description="Helical" evidence="8">
    <location>
        <begin position="283"/>
        <end position="302"/>
    </location>
</feature>
<feature type="transmembrane region" description="Helical" evidence="8">
    <location>
        <begin position="81"/>
        <end position="108"/>
    </location>
</feature>
<evidence type="ECO:0000256" key="5">
    <source>
        <dbReference type="ARBA" id="ARBA00022970"/>
    </source>
</evidence>
<dbReference type="GeneID" id="30198474"/>
<feature type="transmembrane region" description="Helical" evidence="8">
    <location>
        <begin position="380"/>
        <end position="403"/>
    </location>
</feature>
<protein>
    <recommendedName>
        <fullName evidence="9">Amino acid permease/ SLC12A domain-containing protein</fullName>
    </recommendedName>
</protein>
<accession>A0A1E3P990</accession>
<dbReference type="OrthoDB" id="10062876at2759"/>
<dbReference type="InterPro" id="IPR004840">
    <property type="entry name" value="Amino_acid_permease_CS"/>
</dbReference>
<feature type="transmembrane region" description="Helical" evidence="8">
    <location>
        <begin position="415"/>
        <end position="440"/>
    </location>
</feature>
<name>A0A1E3P990_WICAA</name>
<feature type="transmembrane region" description="Helical" evidence="8">
    <location>
        <begin position="340"/>
        <end position="360"/>
    </location>
</feature>
<comment type="similarity">
    <text evidence="2">Belongs to the amino acid-polyamine-organocation (APC) superfamily. YAT (TC 2.A.3.10) family.</text>
</comment>
<keyword evidence="11" id="KW-1185">Reference proteome</keyword>
<feature type="transmembrane region" description="Helical" evidence="8">
    <location>
        <begin position="161"/>
        <end position="182"/>
    </location>
</feature>
<evidence type="ECO:0000256" key="8">
    <source>
        <dbReference type="SAM" id="Phobius"/>
    </source>
</evidence>
<feature type="transmembrane region" description="Helical" evidence="8">
    <location>
        <begin position="120"/>
        <end position="141"/>
    </location>
</feature>
<evidence type="ECO:0000256" key="2">
    <source>
        <dbReference type="ARBA" id="ARBA00006983"/>
    </source>
</evidence>
<evidence type="ECO:0000256" key="3">
    <source>
        <dbReference type="ARBA" id="ARBA00022448"/>
    </source>
</evidence>
<dbReference type="PROSITE" id="PS00218">
    <property type="entry name" value="AMINO_ACID_PERMEASE_1"/>
    <property type="match status" value="1"/>
</dbReference>
<dbReference type="Pfam" id="PF00324">
    <property type="entry name" value="AA_permease"/>
    <property type="match status" value="1"/>
</dbReference>
<evidence type="ECO:0000313" key="11">
    <source>
        <dbReference type="Proteomes" id="UP000094112"/>
    </source>
</evidence>
<dbReference type="PIRSF" id="PIRSF006060">
    <property type="entry name" value="AA_transporter"/>
    <property type="match status" value="1"/>
</dbReference>
<dbReference type="EMBL" id="KV454208">
    <property type="protein sequence ID" value="ODQ61983.1"/>
    <property type="molecule type" value="Genomic_DNA"/>
</dbReference>
<evidence type="ECO:0000259" key="9">
    <source>
        <dbReference type="Pfam" id="PF00324"/>
    </source>
</evidence>
<dbReference type="InterPro" id="IPR004841">
    <property type="entry name" value="AA-permease/SLC12A_dom"/>
</dbReference>
<feature type="domain" description="Amino acid permease/ SLC12A" evidence="9">
    <location>
        <begin position="53"/>
        <end position="518"/>
    </location>
</feature>
<evidence type="ECO:0000256" key="1">
    <source>
        <dbReference type="ARBA" id="ARBA00004141"/>
    </source>
</evidence>
<keyword evidence="3" id="KW-0813">Transport</keyword>
<comment type="subcellular location">
    <subcellularLocation>
        <location evidence="1">Membrane</location>
        <topology evidence="1">Multi-pass membrane protein</topology>
    </subcellularLocation>
</comment>
<feature type="transmembrane region" description="Helical" evidence="8">
    <location>
        <begin position="241"/>
        <end position="262"/>
    </location>
</feature>
<evidence type="ECO:0000313" key="10">
    <source>
        <dbReference type="EMBL" id="ODQ61983.1"/>
    </source>
</evidence>
<reference evidence="10 11" key="1">
    <citation type="journal article" date="2016" name="Proc. Natl. Acad. Sci. U.S.A.">
        <title>Comparative genomics of biotechnologically important yeasts.</title>
        <authorList>
            <person name="Riley R."/>
            <person name="Haridas S."/>
            <person name="Wolfe K.H."/>
            <person name="Lopes M.R."/>
            <person name="Hittinger C.T."/>
            <person name="Goeker M."/>
            <person name="Salamov A.A."/>
            <person name="Wisecaver J.H."/>
            <person name="Long T.M."/>
            <person name="Calvey C.H."/>
            <person name="Aerts A.L."/>
            <person name="Barry K.W."/>
            <person name="Choi C."/>
            <person name="Clum A."/>
            <person name="Coughlan A.Y."/>
            <person name="Deshpande S."/>
            <person name="Douglass A.P."/>
            <person name="Hanson S.J."/>
            <person name="Klenk H.-P."/>
            <person name="LaButti K.M."/>
            <person name="Lapidus A."/>
            <person name="Lindquist E.A."/>
            <person name="Lipzen A.M."/>
            <person name="Meier-Kolthoff J.P."/>
            <person name="Ohm R.A."/>
            <person name="Otillar R.P."/>
            <person name="Pangilinan J.L."/>
            <person name="Peng Y."/>
            <person name="Rokas A."/>
            <person name="Rosa C.A."/>
            <person name="Scheuner C."/>
            <person name="Sibirny A.A."/>
            <person name="Slot J.C."/>
            <person name="Stielow J.B."/>
            <person name="Sun H."/>
            <person name="Kurtzman C.P."/>
            <person name="Blackwell M."/>
            <person name="Grigoriev I.V."/>
            <person name="Jeffries T.W."/>
        </authorList>
    </citation>
    <scope>NUCLEOTIDE SEQUENCE [LARGE SCALE GENOMIC DNA]</scope>
    <source>
        <strain evidence="11">ATCC 58044 / CBS 1984 / NCYC 433 / NRRL Y-366-8</strain>
    </source>
</reference>
<organism evidence="10 11">
    <name type="scientific">Wickerhamomyces anomalus (strain ATCC 58044 / CBS 1984 / NCYC 433 / NRRL Y-366-8)</name>
    <name type="common">Yeast</name>
    <name type="synonym">Hansenula anomala</name>
    <dbReference type="NCBI Taxonomy" id="683960"/>
    <lineage>
        <taxon>Eukaryota</taxon>
        <taxon>Fungi</taxon>
        <taxon>Dikarya</taxon>
        <taxon>Ascomycota</taxon>
        <taxon>Saccharomycotina</taxon>
        <taxon>Saccharomycetes</taxon>
        <taxon>Phaffomycetales</taxon>
        <taxon>Wickerhamomycetaceae</taxon>
        <taxon>Wickerhamomyces</taxon>
    </lineage>
</organism>
<evidence type="ECO:0000256" key="6">
    <source>
        <dbReference type="ARBA" id="ARBA00022989"/>
    </source>
</evidence>
<evidence type="ECO:0000256" key="7">
    <source>
        <dbReference type="ARBA" id="ARBA00023136"/>
    </source>
</evidence>
<keyword evidence="6 8" id="KW-1133">Transmembrane helix</keyword>
<dbReference type="AlphaFoldDB" id="A0A1E3P990"/>
<keyword evidence="7 8" id="KW-0472">Membrane</keyword>
<proteinExistence type="inferred from homology"/>
<feature type="transmembrane region" description="Helical" evidence="8">
    <location>
        <begin position="461"/>
        <end position="481"/>
    </location>
</feature>
<evidence type="ECO:0000256" key="4">
    <source>
        <dbReference type="ARBA" id="ARBA00022692"/>
    </source>
</evidence>
<keyword evidence="5" id="KW-0029">Amino-acid transport</keyword>
<dbReference type="GO" id="GO:0015171">
    <property type="term" value="F:amino acid transmembrane transporter activity"/>
    <property type="evidence" value="ECO:0007669"/>
    <property type="project" value="TreeGrafter"/>
</dbReference>
<dbReference type="PANTHER" id="PTHR43341">
    <property type="entry name" value="AMINO ACID PERMEASE"/>
    <property type="match status" value="1"/>
</dbReference>
<dbReference type="Gene3D" id="1.20.1740.10">
    <property type="entry name" value="Amino acid/polyamine transporter I"/>
    <property type="match status" value="1"/>
</dbReference>
<gene>
    <name evidence="10" type="ORF">WICANDRAFT_26096</name>
</gene>